<accession>A0A2P2J276</accession>
<keyword evidence="1" id="KW-0472">Membrane</keyword>
<keyword evidence="1" id="KW-0812">Transmembrane</keyword>
<organism evidence="2">
    <name type="scientific">Rhizophora mucronata</name>
    <name type="common">Asiatic mangrove</name>
    <dbReference type="NCBI Taxonomy" id="61149"/>
    <lineage>
        <taxon>Eukaryota</taxon>
        <taxon>Viridiplantae</taxon>
        <taxon>Streptophyta</taxon>
        <taxon>Embryophyta</taxon>
        <taxon>Tracheophyta</taxon>
        <taxon>Spermatophyta</taxon>
        <taxon>Magnoliopsida</taxon>
        <taxon>eudicotyledons</taxon>
        <taxon>Gunneridae</taxon>
        <taxon>Pentapetalae</taxon>
        <taxon>rosids</taxon>
        <taxon>fabids</taxon>
        <taxon>Malpighiales</taxon>
        <taxon>Rhizophoraceae</taxon>
        <taxon>Rhizophora</taxon>
    </lineage>
</organism>
<proteinExistence type="predicted"/>
<keyword evidence="1" id="KW-1133">Transmembrane helix</keyword>
<evidence type="ECO:0000313" key="2">
    <source>
        <dbReference type="EMBL" id="MBW87517.1"/>
    </source>
</evidence>
<dbReference type="AlphaFoldDB" id="A0A2P2J276"/>
<sequence>MHIIGLGGIHDNQCLYERILFFLLILHYASSASIAFDCVQLFAEDINIHLLN</sequence>
<evidence type="ECO:0000256" key="1">
    <source>
        <dbReference type="SAM" id="Phobius"/>
    </source>
</evidence>
<name>A0A2P2J276_RHIMU</name>
<feature type="transmembrane region" description="Helical" evidence="1">
    <location>
        <begin position="20"/>
        <end position="43"/>
    </location>
</feature>
<protein>
    <submittedName>
        <fullName evidence="2">Uncharacterized protein</fullName>
    </submittedName>
</protein>
<dbReference type="EMBL" id="GGEC01007034">
    <property type="protein sequence ID" value="MBW87517.1"/>
    <property type="molecule type" value="Transcribed_RNA"/>
</dbReference>
<reference evidence="2" key="1">
    <citation type="submission" date="2018-02" db="EMBL/GenBank/DDBJ databases">
        <title>Rhizophora mucronata_Transcriptome.</title>
        <authorList>
            <person name="Meera S.P."/>
            <person name="Sreeshan A."/>
            <person name="Augustine A."/>
        </authorList>
    </citation>
    <scope>NUCLEOTIDE SEQUENCE</scope>
    <source>
        <tissue evidence="2">Leaf</tissue>
    </source>
</reference>